<proteinExistence type="inferred from homology"/>
<evidence type="ECO:0000313" key="11">
    <source>
        <dbReference type="Proteomes" id="UP000051012"/>
    </source>
</evidence>
<dbReference type="GO" id="GO:0031564">
    <property type="term" value="P:transcription antitermination"/>
    <property type="evidence" value="ECO:0007669"/>
    <property type="project" value="UniProtKB-UniRule"/>
</dbReference>
<dbReference type="InterPro" id="IPR001062">
    <property type="entry name" value="Transcrpt_antiterm_NusG"/>
</dbReference>
<dbReference type="PROSITE" id="PS01014">
    <property type="entry name" value="NUSG"/>
    <property type="match status" value="1"/>
</dbReference>
<dbReference type="HAMAP" id="MF_00948">
    <property type="entry name" value="NusG"/>
    <property type="match status" value="1"/>
</dbReference>
<dbReference type="CDD" id="cd06091">
    <property type="entry name" value="KOW_NusG"/>
    <property type="match status" value="1"/>
</dbReference>
<evidence type="ECO:0000256" key="3">
    <source>
        <dbReference type="ARBA" id="ARBA00023015"/>
    </source>
</evidence>
<dbReference type="SUPFAM" id="SSF50104">
    <property type="entry name" value="Translation proteins SH3-like domain"/>
    <property type="match status" value="1"/>
</dbReference>
<dbReference type="FunFam" id="2.30.30.30:FF:000002">
    <property type="entry name" value="Transcription termination/antitermination factor NusG"/>
    <property type="match status" value="1"/>
</dbReference>
<evidence type="ECO:0000256" key="7">
    <source>
        <dbReference type="RuleBase" id="RU000538"/>
    </source>
</evidence>
<dbReference type="NCBIfam" id="TIGR00922">
    <property type="entry name" value="nusG"/>
    <property type="match status" value="1"/>
</dbReference>
<dbReference type="Proteomes" id="UP000051012">
    <property type="component" value="Unassembled WGS sequence"/>
</dbReference>
<dbReference type="PANTHER" id="PTHR30265">
    <property type="entry name" value="RHO-INTERACTING TRANSCRIPTION TERMINATION FACTOR NUSG"/>
    <property type="match status" value="1"/>
</dbReference>
<dbReference type="InterPro" id="IPR036735">
    <property type="entry name" value="NGN_dom_sf"/>
</dbReference>
<accession>A0A0S7Y6W6</accession>
<evidence type="ECO:0000256" key="4">
    <source>
        <dbReference type="ARBA" id="ARBA00023163"/>
    </source>
</evidence>
<dbReference type="InterPro" id="IPR014722">
    <property type="entry name" value="Rib_uL2_dom2"/>
</dbReference>
<dbReference type="PANTHER" id="PTHR30265:SF2">
    <property type="entry name" value="TRANSCRIPTION TERMINATION_ANTITERMINATION PROTEIN NUSG"/>
    <property type="match status" value="1"/>
</dbReference>
<dbReference type="GO" id="GO:0005829">
    <property type="term" value="C:cytosol"/>
    <property type="evidence" value="ECO:0007669"/>
    <property type="project" value="TreeGrafter"/>
</dbReference>
<keyword evidence="3 5" id="KW-0805">Transcription regulation</keyword>
<feature type="domain" description="KOW" evidence="9">
    <location>
        <begin position="120"/>
        <end position="147"/>
    </location>
</feature>
<gene>
    <name evidence="5" type="primary">nusG</name>
    <name evidence="10" type="ORF">AMJ52_09870</name>
</gene>
<keyword evidence="4 5" id="KW-0804">Transcription</keyword>
<dbReference type="GO" id="GO:0006354">
    <property type="term" value="P:DNA-templated transcription elongation"/>
    <property type="evidence" value="ECO:0007669"/>
    <property type="project" value="UniProtKB-UniRule"/>
</dbReference>
<dbReference type="InterPro" id="IPR006645">
    <property type="entry name" value="NGN-like_dom"/>
</dbReference>
<organism evidence="10 11">
    <name type="scientific">candidate division TA06 bacterium DG_78</name>
    <dbReference type="NCBI Taxonomy" id="1703772"/>
    <lineage>
        <taxon>Bacteria</taxon>
        <taxon>Bacteria division TA06</taxon>
    </lineage>
</organism>
<comment type="function">
    <text evidence="5 7">Participates in transcription elongation, termination and antitermination.</text>
</comment>
<dbReference type="PRINTS" id="PR00338">
    <property type="entry name" value="NUSGTNSCPFCT"/>
</dbReference>
<dbReference type="EMBL" id="LJNI01000172">
    <property type="protein sequence ID" value="KPJ70514.1"/>
    <property type="molecule type" value="Genomic_DNA"/>
</dbReference>
<comment type="similarity">
    <text evidence="5 7">Belongs to the NusG family.</text>
</comment>
<evidence type="ECO:0000256" key="6">
    <source>
        <dbReference type="NCBIfam" id="TIGR00922"/>
    </source>
</evidence>
<dbReference type="CDD" id="cd09891">
    <property type="entry name" value="NGN_Bact_1"/>
    <property type="match status" value="1"/>
</dbReference>
<dbReference type="Gene3D" id="3.30.70.940">
    <property type="entry name" value="NusG, N-terminal domain"/>
    <property type="match status" value="1"/>
</dbReference>
<evidence type="ECO:0000256" key="1">
    <source>
        <dbReference type="ARBA" id="ARBA00022472"/>
    </source>
</evidence>
<dbReference type="Pfam" id="PF02357">
    <property type="entry name" value="NusG"/>
    <property type="match status" value="1"/>
</dbReference>
<dbReference type="GO" id="GO:0006353">
    <property type="term" value="P:DNA-templated transcription termination"/>
    <property type="evidence" value="ECO:0007669"/>
    <property type="project" value="UniProtKB-UniRule"/>
</dbReference>
<reference evidence="10 11" key="1">
    <citation type="journal article" date="2015" name="Microbiome">
        <title>Genomic resolution of linkages in carbon, nitrogen, and sulfur cycling among widespread estuary sediment bacteria.</title>
        <authorList>
            <person name="Baker B.J."/>
            <person name="Lazar C.S."/>
            <person name="Teske A.P."/>
            <person name="Dick G.J."/>
        </authorList>
    </citation>
    <scope>NUCLEOTIDE SEQUENCE [LARGE SCALE GENOMIC DNA]</scope>
    <source>
        <strain evidence="10">DG_78</strain>
    </source>
</reference>
<name>A0A0S7Y6W6_UNCT6</name>
<dbReference type="AlphaFoldDB" id="A0A0S7Y6W6"/>
<dbReference type="SMART" id="SM00739">
    <property type="entry name" value="KOW"/>
    <property type="match status" value="1"/>
</dbReference>
<dbReference type="InterPro" id="IPR005824">
    <property type="entry name" value="KOW"/>
</dbReference>
<dbReference type="Gene3D" id="2.30.30.30">
    <property type="match status" value="1"/>
</dbReference>
<evidence type="ECO:0000256" key="2">
    <source>
        <dbReference type="ARBA" id="ARBA00022814"/>
    </source>
</evidence>
<keyword evidence="2 5" id="KW-0889">Transcription antitermination</keyword>
<comment type="caution">
    <text evidence="10">The sequence shown here is derived from an EMBL/GenBank/DDBJ whole genome shotgun (WGS) entry which is preliminary data.</text>
</comment>
<dbReference type="Pfam" id="PF00467">
    <property type="entry name" value="KOW"/>
    <property type="match status" value="1"/>
</dbReference>
<dbReference type="InterPro" id="IPR008991">
    <property type="entry name" value="Translation_prot_SH3-like_sf"/>
</dbReference>
<evidence type="ECO:0000256" key="5">
    <source>
        <dbReference type="HAMAP-Rule" id="MF_00948"/>
    </source>
</evidence>
<evidence type="ECO:0000313" key="10">
    <source>
        <dbReference type="EMBL" id="KPJ70514.1"/>
    </source>
</evidence>
<evidence type="ECO:0000259" key="9">
    <source>
        <dbReference type="SMART" id="SM00739"/>
    </source>
</evidence>
<dbReference type="InterPro" id="IPR047050">
    <property type="entry name" value="NGN"/>
</dbReference>
<evidence type="ECO:0000259" key="8">
    <source>
        <dbReference type="SMART" id="SM00738"/>
    </source>
</evidence>
<dbReference type="SUPFAM" id="SSF82679">
    <property type="entry name" value="N-utilization substance G protein NusG, N-terminal domain"/>
    <property type="match status" value="1"/>
</dbReference>
<dbReference type="SMART" id="SM00738">
    <property type="entry name" value="NGN"/>
    <property type="match status" value="1"/>
</dbReference>
<dbReference type="GO" id="GO:0032784">
    <property type="term" value="P:regulation of DNA-templated transcription elongation"/>
    <property type="evidence" value="ECO:0007669"/>
    <property type="project" value="InterPro"/>
</dbReference>
<keyword evidence="1 5" id="KW-0806">Transcription termination</keyword>
<sequence>MQWFVVHTLTGHEHKVKKLLLKVAHEKNLENSFGSVIIPVENLVRIRKGKKVVEEKRLYPGYIVIEMEGNDECLRLVNSISGVTHFLGSRTKPIPLDDEEVRNLLEQVEESKDKVVTKIPFTKGERVTVTDGPFTDFIGTVEEVFPEREKVKVLVVIFGRTTPIELGFHQLKSM</sequence>
<protein>
    <recommendedName>
        <fullName evidence="5 6">Transcription termination/antitermination protein NusG</fullName>
    </recommendedName>
</protein>
<feature type="domain" description="NusG-like N-terminal" evidence="8">
    <location>
        <begin position="1"/>
        <end position="108"/>
    </location>
</feature>
<dbReference type="InterPro" id="IPR015869">
    <property type="entry name" value="Transcrpt_antiterm_NusG_bac_CS"/>
</dbReference>
<dbReference type="InterPro" id="IPR043425">
    <property type="entry name" value="NusG-like"/>
</dbReference>